<keyword evidence="3" id="KW-0342">GTP-binding</keyword>
<dbReference type="PANTHER" id="PTHR47978">
    <property type="match status" value="1"/>
</dbReference>
<keyword evidence="2" id="KW-0547">Nucleotide-binding</keyword>
<evidence type="ECO:0000256" key="2">
    <source>
        <dbReference type="ARBA" id="ARBA00022741"/>
    </source>
</evidence>
<dbReference type="Gene3D" id="3.40.50.300">
    <property type="entry name" value="P-loop containing nucleotide triphosphate hydrolases"/>
    <property type="match status" value="1"/>
</dbReference>
<dbReference type="FunFam" id="3.40.50.300:FF:002685">
    <property type="entry name" value="RAB33A, member RAS oncogene family"/>
    <property type="match status" value="1"/>
</dbReference>
<name>A0A6P6PGX6_CARAU</name>
<evidence type="ECO:0000256" key="4">
    <source>
        <dbReference type="SAM" id="MobiDB-lite"/>
    </source>
</evidence>
<dbReference type="Proteomes" id="UP000515129">
    <property type="component" value="Unplaced"/>
</dbReference>
<dbReference type="AlphaFoldDB" id="A0A6P6PGX6"/>
<evidence type="ECO:0000256" key="1">
    <source>
        <dbReference type="ARBA" id="ARBA00006270"/>
    </source>
</evidence>
<evidence type="ECO:0000313" key="7">
    <source>
        <dbReference type="RefSeq" id="XP_026120831.1"/>
    </source>
</evidence>
<accession>A0A6P6PGX6</accession>
<feature type="region of interest" description="Disordered" evidence="4">
    <location>
        <begin position="1"/>
        <end position="24"/>
    </location>
</feature>
<dbReference type="GeneID" id="113100266"/>
<dbReference type="InterPro" id="IPR001806">
    <property type="entry name" value="Small_GTPase"/>
</dbReference>
<reference evidence="6 7" key="1">
    <citation type="submission" date="2025-04" db="UniProtKB">
        <authorList>
            <consortium name="RefSeq"/>
        </authorList>
    </citation>
    <scope>IDENTIFICATION</scope>
    <source>
        <strain evidence="6 7">Wakin</strain>
        <tissue evidence="6 7">Muscle</tissue>
    </source>
</reference>
<dbReference type="SUPFAM" id="SSF52540">
    <property type="entry name" value="P-loop containing nucleoside triphosphate hydrolases"/>
    <property type="match status" value="1"/>
</dbReference>
<dbReference type="GO" id="GO:0003924">
    <property type="term" value="F:GTPase activity"/>
    <property type="evidence" value="ECO:0007669"/>
    <property type="project" value="InterPro"/>
</dbReference>
<evidence type="ECO:0000313" key="5">
    <source>
        <dbReference type="Proteomes" id="UP000515129"/>
    </source>
</evidence>
<dbReference type="RefSeq" id="XP_026111554.1">
    <property type="nucleotide sequence ID" value="XM_026255769.1"/>
</dbReference>
<dbReference type="Pfam" id="PF00071">
    <property type="entry name" value="Ras"/>
    <property type="match status" value="1"/>
</dbReference>
<keyword evidence="5" id="KW-1185">Reference proteome</keyword>
<dbReference type="SMART" id="SM00175">
    <property type="entry name" value="RAB"/>
    <property type="match status" value="1"/>
</dbReference>
<sequence length="238" mass="26587">MFVSSLEGQMDSSLESSTSSTGNPVRCRCRTCKIIVIGDAGVGKTCLTHRFCTGQFPSRTEATIGVDFREKLIDLEGEKIKVQLWDTAGQERFRKSMVQHYYRNVHGIVLVFDVTNPTSFCNIPMWMDECRQHSLGLDVPRALVCNKTDLVTSSTASVLIDQAQHLAEVHGMSFYITSAKGHKGDSVDSIFVTLAQRLKSQRRESVNELVLQCRSESFNIPGKVITAQESKKKWTCVC</sequence>
<dbReference type="KEGG" id="caua:113088441"/>
<dbReference type="RefSeq" id="XP_026120831.1">
    <property type="nucleotide sequence ID" value="XM_026265046.1"/>
</dbReference>
<evidence type="ECO:0000256" key="3">
    <source>
        <dbReference type="ARBA" id="ARBA00023134"/>
    </source>
</evidence>
<dbReference type="InterPro" id="IPR005225">
    <property type="entry name" value="Small_GTP-bd"/>
</dbReference>
<dbReference type="PROSITE" id="PS51421">
    <property type="entry name" value="RAS"/>
    <property type="match status" value="1"/>
</dbReference>
<dbReference type="SMART" id="SM00174">
    <property type="entry name" value="RHO"/>
    <property type="match status" value="1"/>
</dbReference>
<evidence type="ECO:0000313" key="6">
    <source>
        <dbReference type="RefSeq" id="XP_026111554.1"/>
    </source>
</evidence>
<comment type="similarity">
    <text evidence="1">Belongs to the small GTPase superfamily. Rab family.</text>
</comment>
<protein>
    <submittedName>
        <fullName evidence="6 7">Ras-related protein Rab-33B-like</fullName>
    </submittedName>
</protein>
<dbReference type="SMART" id="SM00173">
    <property type="entry name" value="RAS"/>
    <property type="match status" value="1"/>
</dbReference>
<proteinExistence type="inferred from homology"/>
<dbReference type="OrthoDB" id="10006973at2759"/>
<organism evidence="5 7">
    <name type="scientific">Carassius auratus</name>
    <name type="common">Goldfish</name>
    <dbReference type="NCBI Taxonomy" id="7957"/>
    <lineage>
        <taxon>Eukaryota</taxon>
        <taxon>Metazoa</taxon>
        <taxon>Chordata</taxon>
        <taxon>Craniata</taxon>
        <taxon>Vertebrata</taxon>
        <taxon>Euteleostomi</taxon>
        <taxon>Actinopterygii</taxon>
        <taxon>Neopterygii</taxon>
        <taxon>Teleostei</taxon>
        <taxon>Ostariophysi</taxon>
        <taxon>Cypriniformes</taxon>
        <taxon>Cyprinidae</taxon>
        <taxon>Cyprininae</taxon>
        <taxon>Carassius</taxon>
    </lineage>
</organism>
<feature type="compositionally biased region" description="Polar residues" evidence="4">
    <location>
        <begin position="1"/>
        <end position="11"/>
    </location>
</feature>
<dbReference type="KEGG" id="caua:113100266"/>
<dbReference type="PRINTS" id="PR00449">
    <property type="entry name" value="RASTRNSFRMNG"/>
</dbReference>
<gene>
    <name evidence="7" type="primary">LOC113100266</name>
    <name evidence="6" type="synonym">LOC113088441</name>
</gene>
<feature type="compositionally biased region" description="Low complexity" evidence="4">
    <location>
        <begin position="12"/>
        <end position="21"/>
    </location>
</feature>
<dbReference type="SMART" id="SM00176">
    <property type="entry name" value="RAN"/>
    <property type="match status" value="1"/>
</dbReference>
<dbReference type="PROSITE" id="PS51419">
    <property type="entry name" value="RAB"/>
    <property type="match status" value="1"/>
</dbReference>
<dbReference type="GO" id="GO:0005525">
    <property type="term" value="F:GTP binding"/>
    <property type="evidence" value="ECO:0007669"/>
    <property type="project" value="UniProtKB-KW"/>
</dbReference>
<dbReference type="InterPro" id="IPR027417">
    <property type="entry name" value="P-loop_NTPase"/>
</dbReference>
<dbReference type="NCBIfam" id="TIGR00231">
    <property type="entry name" value="small_GTP"/>
    <property type="match status" value="1"/>
</dbReference>